<feature type="non-terminal residue" evidence="2">
    <location>
        <position position="92"/>
    </location>
</feature>
<dbReference type="InterPro" id="IPR010921">
    <property type="entry name" value="Trp_repressor/repl_initiator"/>
</dbReference>
<dbReference type="EMBL" id="JYNY01000066">
    <property type="protein sequence ID" value="KJJ85840.1"/>
    <property type="molecule type" value="Genomic_DNA"/>
</dbReference>
<gene>
    <name evidence="3" type="ORF">OMAG_000293</name>
    <name evidence="2" type="ORF">OMAG_000524</name>
    <name evidence="1" type="ORF">OMAG_001148</name>
</gene>
<comment type="caution">
    <text evidence="2">The sequence shown here is derived from an EMBL/GenBank/DDBJ whole genome shotgun (WGS) entry which is preliminary data.</text>
</comment>
<dbReference type="GO" id="GO:0006313">
    <property type="term" value="P:DNA transposition"/>
    <property type="evidence" value="ECO:0007669"/>
    <property type="project" value="InterPro"/>
</dbReference>
<evidence type="ECO:0000313" key="2">
    <source>
        <dbReference type="EMBL" id="KJJ85569.1"/>
    </source>
</evidence>
<evidence type="ECO:0000313" key="3">
    <source>
        <dbReference type="EMBL" id="KJJ85840.1"/>
    </source>
</evidence>
<dbReference type="EMBL" id="JYNY01000114">
    <property type="protein sequence ID" value="KJJ85569.1"/>
    <property type="molecule type" value="Genomic_DNA"/>
</dbReference>
<dbReference type="Pfam" id="PF01527">
    <property type="entry name" value="HTH_Tnp_1"/>
    <property type="match status" value="1"/>
</dbReference>
<evidence type="ECO:0000313" key="1">
    <source>
        <dbReference type="EMBL" id="KJJ84918.1"/>
    </source>
</evidence>
<dbReference type="EMBL" id="JYNY01000232">
    <property type="protein sequence ID" value="KJJ84918.1"/>
    <property type="molecule type" value="Genomic_DNA"/>
</dbReference>
<dbReference type="GO" id="GO:0004803">
    <property type="term" value="F:transposase activity"/>
    <property type="evidence" value="ECO:0007669"/>
    <property type="project" value="InterPro"/>
</dbReference>
<reference evidence="2 4" key="1">
    <citation type="submission" date="2015-02" db="EMBL/GenBank/DDBJ databases">
        <title>Single-cell genomics of uncultivated deep-branching MTB reveals a conserved set of magnetosome genes.</title>
        <authorList>
            <person name="Kolinko S."/>
            <person name="Richter M."/>
            <person name="Glockner F.O."/>
            <person name="Brachmann A."/>
            <person name="Schuler D."/>
        </authorList>
    </citation>
    <scope>NUCLEOTIDE SEQUENCE [LARGE SCALE GENOMIC DNA]</scope>
    <source>
        <strain evidence="2">SKK-01</strain>
    </source>
</reference>
<dbReference type="Proteomes" id="UP000033428">
    <property type="component" value="Unassembled WGS sequence"/>
</dbReference>
<dbReference type="InterPro" id="IPR002514">
    <property type="entry name" value="Transposase_8"/>
</dbReference>
<accession>A0A0F0CU57</accession>
<dbReference type="SUPFAM" id="SSF48295">
    <property type="entry name" value="TrpR-like"/>
    <property type="match status" value="1"/>
</dbReference>
<organism evidence="2 4">
    <name type="scientific">Candidatus Omnitrophus magneticus</name>
    <dbReference type="NCBI Taxonomy" id="1609969"/>
    <lineage>
        <taxon>Bacteria</taxon>
        <taxon>Pseudomonadati</taxon>
        <taxon>Candidatus Omnitrophota</taxon>
        <taxon>Candidatus Omnitrophus</taxon>
    </lineage>
</organism>
<keyword evidence="4" id="KW-1185">Reference proteome</keyword>
<evidence type="ECO:0000313" key="4">
    <source>
        <dbReference type="Proteomes" id="UP000033428"/>
    </source>
</evidence>
<sequence length="92" mass="10856">MKKKHSAEFMAKVALATLKTNKTMAELSSEYEVHPTQLTRWRKRAIEGLVEIFKTKPVPIDKEKNVLVNELYCEIGKLRVENEWYKKKSEQF</sequence>
<dbReference type="GO" id="GO:0043565">
    <property type="term" value="F:sequence-specific DNA binding"/>
    <property type="evidence" value="ECO:0007669"/>
    <property type="project" value="InterPro"/>
</dbReference>
<dbReference type="AlphaFoldDB" id="A0A0F0CU57"/>
<name>A0A0F0CU57_9BACT</name>
<protein>
    <submittedName>
        <fullName evidence="2 3">Transposase IS3</fullName>
    </submittedName>
</protein>
<proteinExistence type="predicted"/>